<dbReference type="PANTHER" id="PTHR12461:SF105">
    <property type="entry name" value="HYPOXIA-INDUCIBLE FACTOR 1-ALPHA INHIBITOR"/>
    <property type="match status" value="1"/>
</dbReference>
<evidence type="ECO:0000313" key="3">
    <source>
        <dbReference type="EMBL" id="CAE0372859.1"/>
    </source>
</evidence>
<dbReference type="SUPFAM" id="SSF51197">
    <property type="entry name" value="Clavaminate synthase-like"/>
    <property type="match status" value="1"/>
</dbReference>
<keyword evidence="1" id="KW-0812">Transmembrane</keyword>
<dbReference type="SMART" id="SM00558">
    <property type="entry name" value="JmjC"/>
    <property type="match status" value="1"/>
</dbReference>
<dbReference type="InterPro" id="IPR014710">
    <property type="entry name" value="RmlC-like_jellyroll"/>
</dbReference>
<gene>
    <name evidence="3" type="ORF">ALAG00032_LOCUS13644</name>
</gene>
<dbReference type="PROSITE" id="PS51184">
    <property type="entry name" value="JMJC"/>
    <property type="match status" value="1"/>
</dbReference>
<sequence>MGEKKTGKKKCITMNAVSNKKFEFILLVIGVVVIAIAWQQQHIFFVTNTPTKNNDSEIEKNVWHGACESLVDLAADKIRDPVFRIEEQLPSCPFVARKSLVDEDWLGSKLWSKFKLYSLQMNAKIALDFSSKQIRQETIFRYWDNNSLLSKTALNLNKIAPNYEKRQMLSSQALDRILLSPNGGTQQGVRYGGTAKEFFGDHAEYELFNLVKRFWPLEQNCTTRRLGLWLGSENTASSPHYDSFHNAFLLLAGQKIVILSPSSCSSKFFDIYPTTHPEARQAKPNEKTNCPHSFHTVLLPGDLVYIPAGWIHTFSNVQNTGPSAAISLTTLPSEFYHFSNWVQSPTDSLPFLQRPVQNNEHWSHPRLIASIFYFALHLHTQLDQLTEAKYALSSFFGTHPFAAYHDLVHRAYDDHTRQSLGIPPRSRRRHPCPWSIHISDQDAAAAGHAAFLVAHIFKRYYRPSLRFLYLAPYLENILSKVAPPRQPHNTTVAILLDFIDLCLLPPSISSSTFKSA</sequence>
<feature type="transmembrane region" description="Helical" evidence="1">
    <location>
        <begin position="21"/>
        <end position="38"/>
    </location>
</feature>
<organism evidence="3">
    <name type="scientific">Aureoumbra lagunensis</name>
    <dbReference type="NCBI Taxonomy" id="44058"/>
    <lineage>
        <taxon>Eukaryota</taxon>
        <taxon>Sar</taxon>
        <taxon>Stramenopiles</taxon>
        <taxon>Ochrophyta</taxon>
        <taxon>Pelagophyceae</taxon>
        <taxon>Pelagomonadales</taxon>
        <taxon>Aureoumbra</taxon>
    </lineage>
</organism>
<evidence type="ECO:0000259" key="2">
    <source>
        <dbReference type="PROSITE" id="PS51184"/>
    </source>
</evidence>
<dbReference type="Gene3D" id="2.60.120.10">
    <property type="entry name" value="Jelly Rolls"/>
    <property type="match status" value="1"/>
</dbReference>
<dbReference type="InterPro" id="IPR003347">
    <property type="entry name" value="JmjC_dom"/>
</dbReference>
<dbReference type="PANTHER" id="PTHR12461">
    <property type="entry name" value="HYPOXIA-INDUCIBLE FACTOR 1 ALPHA INHIBITOR-RELATED"/>
    <property type="match status" value="1"/>
</dbReference>
<keyword evidence="1" id="KW-0472">Membrane</keyword>
<reference evidence="3" key="1">
    <citation type="submission" date="2021-01" db="EMBL/GenBank/DDBJ databases">
        <authorList>
            <person name="Corre E."/>
            <person name="Pelletier E."/>
            <person name="Niang G."/>
            <person name="Scheremetjew M."/>
            <person name="Finn R."/>
            <person name="Kale V."/>
            <person name="Holt S."/>
            <person name="Cochrane G."/>
            <person name="Meng A."/>
            <person name="Brown T."/>
            <person name="Cohen L."/>
        </authorList>
    </citation>
    <scope>NUCLEOTIDE SEQUENCE</scope>
    <source>
        <strain evidence="3">CCMP1510</strain>
    </source>
</reference>
<protein>
    <recommendedName>
        <fullName evidence="2">JmjC domain-containing protein</fullName>
    </recommendedName>
</protein>
<evidence type="ECO:0000256" key="1">
    <source>
        <dbReference type="SAM" id="Phobius"/>
    </source>
</evidence>
<proteinExistence type="predicted"/>
<dbReference type="Pfam" id="PF13621">
    <property type="entry name" value="Cupin_8"/>
    <property type="match status" value="1"/>
</dbReference>
<accession>A0A7S3NP15</accession>
<feature type="domain" description="JmjC" evidence="2">
    <location>
        <begin position="203"/>
        <end position="347"/>
    </location>
</feature>
<keyword evidence="1" id="KW-1133">Transmembrane helix</keyword>
<name>A0A7S3NP15_9STRA</name>
<dbReference type="AlphaFoldDB" id="A0A7S3NP15"/>
<dbReference type="EMBL" id="HBIJ01020956">
    <property type="protein sequence ID" value="CAE0372859.1"/>
    <property type="molecule type" value="Transcribed_RNA"/>
</dbReference>
<dbReference type="InterPro" id="IPR041667">
    <property type="entry name" value="Cupin_8"/>
</dbReference>